<evidence type="ECO:0000259" key="7">
    <source>
        <dbReference type="Pfam" id="PF01330"/>
    </source>
</evidence>
<accession>A0A328PR43</accession>
<dbReference type="Pfam" id="PF01330">
    <property type="entry name" value="RuvA_N"/>
    <property type="match status" value="1"/>
</dbReference>
<evidence type="ECO:0000313" key="8">
    <source>
        <dbReference type="EMBL" id="RAO95338.1"/>
    </source>
</evidence>
<dbReference type="InterPro" id="IPR010994">
    <property type="entry name" value="RuvA_2-like"/>
</dbReference>
<keyword evidence="8" id="KW-0347">Helicase</keyword>
<dbReference type="Gene3D" id="2.40.50.140">
    <property type="entry name" value="Nucleic acid-binding proteins"/>
    <property type="match status" value="1"/>
</dbReference>
<dbReference type="AlphaFoldDB" id="A0A328PR43"/>
<comment type="caution">
    <text evidence="6">Lacks conserved residue(s) required for the propagation of feature annotation.</text>
</comment>
<dbReference type="GO" id="GO:0000400">
    <property type="term" value="F:four-way junction DNA binding"/>
    <property type="evidence" value="ECO:0007669"/>
    <property type="project" value="UniProtKB-UniRule"/>
</dbReference>
<feature type="region of interest" description="Domain III" evidence="6">
    <location>
        <begin position="146"/>
        <end position="205"/>
    </location>
</feature>
<gene>
    <name evidence="6" type="primary">ruvA</name>
    <name evidence="8" type="ORF">DNK47_00615</name>
</gene>
<dbReference type="RefSeq" id="WP_112664999.1">
    <property type="nucleotide sequence ID" value="NZ_QKVO01000001.1"/>
</dbReference>
<feature type="domain" description="DNA helicase Holliday junction RuvA type" evidence="7">
    <location>
        <begin position="2"/>
        <end position="47"/>
    </location>
</feature>
<comment type="caution">
    <text evidence="8">The sequence shown here is derived from an EMBL/GenBank/DDBJ whole genome shotgun (WGS) entry which is preliminary data.</text>
</comment>
<evidence type="ECO:0000313" key="9">
    <source>
        <dbReference type="Proteomes" id="UP000249762"/>
    </source>
</evidence>
<evidence type="ECO:0000256" key="5">
    <source>
        <dbReference type="ARBA" id="ARBA00023204"/>
    </source>
</evidence>
<dbReference type="GO" id="GO:0048476">
    <property type="term" value="C:Holliday junction resolvase complex"/>
    <property type="evidence" value="ECO:0007669"/>
    <property type="project" value="UniProtKB-UniRule"/>
</dbReference>
<evidence type="ECO:0000256" key="4">
    <source>
        <dbReference type="ARBA" id="ARBA00023172"/>
    </source>
</evidence>
<dbReference type="OrthoDB" id="5293449at2"/>
<evidence type="ECO:0000256" key="3">
    <source>
        <dbReference type="ARBA" id="ARBA00023125"/>
    </source>
</evidence>
<evidence type="ECO:0000256" key="1">
    <source>
        <dbReference type="ARBA" id="ARBA00022490"/>
    </source>
</evidence>
<protein>
    <recommendedName>
        <fullName evidence="6">Holliday junction branch migration complex subunit RuvA</fullName>
    </recommendedName>
</protein>
<keyword evidence="8" id="KW-0378">Hydrolase</keyword>
<organism evidence="8 9">
    <name type="scientific">Mycoplasma wenyonii</name>
    <dbReference type="NCBI Taxonomy" id="65123"/>
    <lineage>
        <taxon>Bacteria</taxon>
        <taxon>Bacillati</taxon>
        <taxon>Mycoplasmatota</taxon>
        <taxon>Mollicutes</taxon>
        <taxon>Mycoplasmataceae</taxon>
        <taxon>Mycoplasma</taxon>
    </lineage>
</organism>
<dbReference type="Gene3D" id="1.10.150.20">
    <property type="entry name" value="5' to 3' exonuclease, C-terminal subdomain"/>
    <property type="match status" value="1"/>
</dbReference>
<dbReference type="HAMAP" id="MF_00031">
    <property type="entry name" value="DNA_HJ_migration_RuvA"/>
    <property type="match status" value="1"/>
</dbReference>
<comment type="subcellular location">
    <subcellularLocation>
        <location evidence="6">Cytoplasm</location>
    </subcellularLocation>
</comment>
<keyword evidence="2 6" id="KW-0227">DNA damage</keyword>
<comment type="domain">
    <text evidence="6">Has three domains with a flexible linker between the domains II and III and assumes an 'L' shape. Domain III is highly mobile and contacts RuvB.</text>
</comment>
<dbReference type="GO" id="GO:0005524">
    <property type="term" value="F:ATP binding"/>
    <property type="evidence" value="ECO:0007669"/>
    <property type="project" value="InterPro"/>
</dbReference>
<comment type="subunit">
    <text evidence="6">Homotetramer. Forms an RuvA(8)-RuvB(12)-Holliday junction (HJ) complex. HJ DNA is sandwiched between 2 RuvA tetramers; dsDNA enters through RuvA and exits via RuvB. An RuvB hexamer assembles on each DNA strand where it exits the tetramer. Each RuvB hexamer is contacted by two RuvA subunits (via domain III) on 2 adjacent RuvB subunits; this complex drives branch migration. In the full resolvosome a probable DNA-RuvA(4)-RuvB(12)-RuvC(2) complex forms which resolves the HJ.</text>
</comment>
<name>A0A328PR43_9MOLU</name>
<dbReference type="InterPro" id="IPR013849">
    <property type="entry name" value="DNA_helicase_Holl-junc_RuvA_I"/>
</dbReference>
<comment type="similarity">
    <text evidence="6">Belongs to the RuvA family.</text>
</comment>
<dbReference type="Proteomes" id="UP000249762">
    <property type="component" value="Unassembled WGS sequence"/>
</dbReference>
<dbReference type="SUPFAM" id="SSF47781">
    <property type="entry name" value="RuvA domain 2-like"/>
    <property type="match status" value="1"/>
</dbReference>
<keyword evidence="1 6" id="KW-0963">Cytoplasm</keyword>
<dbReference type="Pfam" id="PF14520">
    <property type="entry name" value="HHH_5"/>
    <property type="match status" value="1"/>
</dbReference>
<reference evidence="9" key="1">
    <citation type="submission" date="2018-06" db="EMBL/GenBank/DDBJ databases">
        <authorList>
            <person name="Martinez Ocampo F."/>
            <person name="Quiroz Castaneda R.E."/>
            <person name="Rojas Lopez X."/>
        </authorList>
    </citation>
    <scope>NUCLEOTIDE SEQUENCE [LARGE SCALE GENOMIC DNA]</scope>
    <source>
        <strain evidence="9">INIFAP02</strain>
    </source>
</reference>
<dbReference type="InterPro" id="IPR000085">
    <property type="entry name" value="RuvA"/>
</dbReference>
<keyword evidence="4 6" id="KW-0233">DNA recombination</keyword>
<keyword evidence="9" id="KW-1185">Reference proteome</keyword>
<keyword evidence="3 6" id="KW-0238">DNA-binding</keyword>
<comment type="function">
    <text evidence="6">The RuvA-RuvB-RuvC complex processes Holliday junction (HJ) DNA during genetic recombination and DNA repair, while the RuvA-RuvB complex plays an important role in the rescue of blocked DNA replication forks via replication fork reversal (RFR). RuvA specifically binds to HJ cruciform DNA, conferring on it an open structure. The RuvB hexamer acts as an ATP-dependent pump, pulling dsDNA into and through the RuvAB complex. HJ branch migration allows RuvC to scan DNA until it finds its consensus sequence, where it cleaves and resolves the cruciform DNA.</text>
</comment>
<sequence length="205" mass="23531">MYYLRGRIVELQKDYIIVEAQSKGYKVHFLNSSSLKQGEEQLIYIFQESRLEPTGQLTTQLFGFLTRQDYEIFRFLLSIKGIGSKTAQKILTNNWHSILTLAEQEDGIQLASLKGFNLKLANLFIATLRNSKSIKQSLLSLPMIDSSSNGIWDENQIISSLTEIGYKWKDIRKTLEIVKLRKNEFVDLNSIISECVKTISQVNCL</sequence>
<keyword evidence="8" id="KW-0547">Nucleotide-binding</keyword>
<dbReference type="EMBL" id="QKVO01000001">
    <property type="protein sequence ID" value="RAO95338.1"/>
    <property type="molecule type" value="Genomic_DNA"/>
</dbReference>
<evidence type="ECO:0000256" key="6">
    <source>
        <dbReference type="HAMAP-Rule" id="MF_00031"/>
    </source>
</evidence>
<dbReference type="GO" id="GO:0005737">
    <property type="term" value="C:cytoplasm"/>
    <property type="evidence" value="ECO:0007669"/>
    <property type="project" value="UniProtKB-SubCell"/>
</dbReference>
<dbReference type="GO" id="GO:0006310">
    <property type="term" value="P:DNA recombination"/>
    <property type="evidence" value="ECO:0007669"/>
    <property type="project" value="UniProtKB-UniRule"/>
</dbReference>
<evidence type="ECO:0000256" key="2">
    <source>
        <dbReference type="ARBA" id="ARBA00022763"/>
    </source>
</evidence>
<dbReference type="InterPro" id="IPR012340">
    <property type="entry name" value="NA-bd_OB-fold"/>
</dbReference>
<dbReference type="GO" id="GO:0006281">
    <property type="term" value="P:DNA repair"/>
    <property type="evidence" value="ECO:0007669"/>
    <property type="project" value="UniProtKB-UniRule"/>
</dbReference>
<keyword evidence="8" id="KW-0067">ATP-binding</keyword>
<dbReference type="NCBIfam" id="TIGR00084">
    <property type="entry name" value="ruvA"/>
    <property type="match status" value="1"/>
</dbReference>
<dbReference type="GO" id="GO:0009378">
    <property type="term" value="F:four-way junction helicase activity"/>
    <property type="evidence" value="ECO:0007669"/>
    <property type="project" value="InterPro"/>
</dbReference>
<proteinExistence type="inferred from homology"/>
<keyword evidence="5 6" id="KW-0234">DNA repair</keyword>